<dbReference type="AlphaFoldDB" id="A0AAD2DKT7"/>
<keyword evidence="1" id="KW-0472">Membrane</keyword>
<keyword evidence="1" id="KW-0812">Transmembrane</keyword>
<dbReference type="Gene3D" id="2.60.120.430">
    <property type="entry name" value="Galactose-binding lectin"/>
    <property type="match status" value="1"/>
</dbReference>
<proteinExistence type="predicted"/>
<organism evidence="2 3">
    <name type="scientific">Fraxinus pennsylvanica</name>
    <dbReference type="NCBI Taxonomy" id="56036"/>
    <lineage>
        <taxon>Eukaryota</taxon>
        <taxon>Viridiplantae</taxon>
        <taxon>Streptophyta</taxon>
        <taxon>Embryophyta</taxon>
        <taxon>Tracheophyta</taxon>
        <taxon>Spermatophyta</taxon>
        <taxon>Magnoliopsida</taxon>
        <taxon>eudicotyledons</taxon>
        <taxon>Gunneridae</taxon>
        <taxon>Pentapetalae</taxon>
        <taxon>asterids</taxon>
        <taxon>lamiids</taxon>
        <taxon>Lamiales</taxon>
        <taxon>Oleaceae</taxon>
        <taxon>Oleeae</taxon>
        <taxon>Fraxinus</taxon>
    </lineage>
</organism>
<evidence type="ECO:0000313" key="3">
    <source>
        <dbReference type="Proteomes" id="UP000834106"/>
    </source>
</evidence>
<feature type="transmembrane region" description="Helical" evidence="1">
    <location>
        <begin position="161"/>
        <end position="185"/>
    </location>
</feature>
<sequence length="270" mass="30137">MMQRLNFRSDSISYFGMFGKWATIPDEKIKDFTWKTSVDVGFGYLVRLHFCKRGFLMAETRNSVFSVFINDTIAEINADIGKERSAVSRIHLYRYYMVMVKGHKEEGGRDLTISLQSKDELVSELFKGLEILKLSNHENSLASPNPSTPGRSSKSATVLNLLSFFGHGNAIATLAVIVISLVNIITYKLRKIWEANSTDSGYNPSGLTEETCRPFSLIEIQSATENFNDALVIGRGGFATNTKNGNYNLTTKHATSVSLEDDASQNMMED</sequence>
<keyword evidence="3" id="KW-1185">Reference proteome</keyword>
<dbReference type="InterPro" id="IPR045272">
    <property type="entry name" value="ANXUR1/2-like"/>
</dbReference>
<protein>
    <submittedName>
        <fullName evidence="2">Uncharacterized protein</fullName>
    </submittedName>
</protein>
<dbReference type="PANTHER" id="PTHR34590:SF5">
    <property type="entry name" value="OS04G0586500 PROTEIN"/>
    <property type="match status" value="1"/>
</dbReference>
<keyword evidence="1" id="KW-1133">Transmembrane helix</keyword>
<evidence type="ECO:0000313" key="2">
    <source>
        <dbReference type="EMBL" id="CAI9758307.1"/>
    </source>
</evidence>
<evidence type="ECO:0000256" key="1">
    <source>
        <dbReference type="SAM" id="Phobius"/>
    </source>
</evidence>
<gene>
    <name evidence="2" type="ORF">FPE_LOCUS5737</name>
</gene>
<dbReference type="Proteomes" id="UP000834106">
    <property type="component" value="Chromosome 3"/>
</dbReference>
<dbReference type="GO" id="GO:0004714">
    <property type="term" value="F:transmembrane receptor protein tyrosine kinase activity"/>
    <property type="evidence" value="ECO:0007669"/>
    <property type="project" value="InterPro"/>
</dbReference>
<name>A0AAD2DKT7_9LAMI</name>
<reference evidence="2" key="1">
    <citation type="submission" date="2023-05" db="EMBL/GenBank/DDBJ databases">
        <authorList>
            <person name="Huff M."/>
        </authorList>
    </citation>
    <scope>NUCLEOTIDE SEQUENCE</scope>
</reference>
<dbReference type="PANTHER" id="PTHR34590">
    <property type="entry name" value="OS03G0124300 PROTEIN-RELATED"/>
    <property type="match status" value="1"/>
</dbReference>
<accession>A0AAD2DKT7</accession>
<dbReference type="EMBL" id="OU503038">
    <property type="protein sequence ID" value="CAI9758307.1"/>
    <property type="molecule type" value="Genomic_DNA"/>
</dbReference>